<reference evidence="1 2" key="1">
    <citation type="journal article" date="2018" name="PLoS Genet.">
        <title>Population sequencing reveals clonal diversity and ancestral inbreeding in the grapevine cultivar Chardonnay.</title>
        <authorList>
            <person name="Roach M.J."/>
            <person name="Johnson D.L."/>
            <person name="Bohlmann J."/>
            <person name="van Vuuren H.J."/>
            <person name="Jones S.J."/>
            <person name="Pretorius I.S."/>
            <person name="Schmidt S.A."/>
            <person name="Borneman A.R."/>
        </authorList>
    </citation>
    <scope>NUCLEOTIDE SEQUENCE [LARGE SCALE GENOMIC DNA]</scope>
    <source>
        <strain evidence="2">cv. Chardonnay</strain>
        <tissue evidence="1">Leaf</tissue>
    </source>
</reference>
<evidence type="ECO:0000313" key="2">
    <source>
        <dbReference type="Proteomes" id="UP000288805"/>
    </source>
</evidence>
<gene>
    <name evidence="1" type="ORF">CK203_042348</name>
</gene>
<proteinExistence type="predicted"/>
<dbReference type="AlphaFoldDB" id="A0A438H5L6"/>
<dbReference type="EMBL" id="QGNW01000276">
    <property type="protein sequence ID" value="RVW79732.1"/>
    <property type="molecule type" value="Genomic_DNA"/>
</dbReference>
<evidence type="ECO:0000313" key="1">
    <source>
        <dbReference type="EMBL" id="RVW79732.1"/>
    </source>
</evidence>
<accession>A0A438H5L6</accession>
<comment type="caution">
    <text evidence="1">The sequence shown here is derived from an EMBL/GenBank/DDBJ whole genome shotgun (WGS) entry which is preliminary data.</text>
</comment>
<protein>
    <recommendedName>
        <fullName evidence="3">Retrotransposon gag domain-containing protein</fullName>
    </recommendedName>
</protein>
<name>A0A438H5L6_VITVI</name>
<sequence>MAKELWDAVMDTYSNLGNSEQIYKIWAKIKKLKQGNQGVNKYYNTLKAGLNKDLDEVQGHIPGKEPLSSTREVFAKDLTQNRLEIREIQRKKIGFGVITVTDLSTLLDLRNDFLFSQRKYTLELLKEIGMLGCKLAETPIEPNHRLGFATKCVPGNKGGYQRKYSLDLLKEIGMTGCKLAETPTEPNHRLGFAPKCVLGGKGGYQREVVVRIGDKHNAIINDLLWGIL</sequence>
<organism evidence="1 2">
    <name type="scientific">Vitis vinifera</name>
    <name type="common">Grape</name>
    <dbReference type="NCBI Taxonomy" id="29760"/>
    <lineage>
        <taxon>Eukaryota</taxon>
        <taxon>Viridiplantae</taxon>
        <taxon>Streptophyta</taxon>
        <taxon>Embryophyta</taxon>
        <taxon>Tracheophyta</taxon>
        <taxon>Spermatophyta</taxon>
        <taxon>Magnoliopsida</taxon>
        <taxon>eudicotyledons</taxon>
        <taxon>Gunneridae</taxon>
        <taxon>Pentapetalae</taxon>
        <taxon>rosids</taxon>
        <taxon>Vitales</taxon>
        <taxon>Vitaceae</taxon>
        <taxon>Viteae</taxon>
        <taxon>Vitis</taxon>
    </lineage>
</organism>
<dbReference type="Proteomes" id="UP000288805">
    <property type="component" value="Unassembled WGS sequence"/>
</dbReference>
<evidence type="ECO:0008006" key="3">
    <source>
        <dbReference type="Google" id="ProtNLM"/>
    </source>
</evidence>